<feature type="transmembrane region" description="Helical" evidence="9">
    <location>
        <begin position="465"/>
        <end position="485"/>
    </location>
</feature>
<dbReference type="CDD" id="cd03232">
    <property type="entry name" value="ABCG_PDR_domain2"/>
    <property type="match status" value="1"/>
</dbReference>
<dbReference type="PANTHER" id="PTHR19241">
    <property type="entry name" value="ATP-BINDING CASSETTE TRANSPORTER"/>
    <property type="match status" value="1"/>
</dbReference>
<dbReference type="InterPro" id="IPR017871">
    <property type="entry name" value="ABC_transporter-like_CS"/>
</dbReference>
<evidence type="ECO:0000313" key="11">
    <source>
        <dbReference type="EMBL" id="KAF2276916.1"/>
    </source>
</evidence>
<feature type="transmembrane region" description="Helical" evidence="9">
    <location>
        <begin position="606"/>
        <end position="628"/>
    </location>
</feature>
<evidence type="ECO:0000256" key="5">
    <source>
        <dbReference type="ARBA" id="ARBA00022741"/>
    </source>
</evidence>
<dbReference type="InterPro" id="IPR029481">
    <property type="entry name" value="ABC_trans_N"/>
</dbReference>
<reference evidence="11" key="1">
    <citation type="journal article" date="2020" name="Stud. Mycol.">
        <title>101 Dothideomycetes genomes: a test case for predicting lifestyles and emergence of pathogens.</title>
        <authorList>
            <person name="Haridas S."/>
            <person name="Albert R."/>
            <person name="Binder M."/>
            <person name="Bloem J."/>
            <person name="Labutti K."/>
            <person name="Salamov A."/>
            <person name="Andreopoulos B."/>
            <person name="Baker S."/>
            <person name="Barry K."/>
            <person name="Bills G."/>
            <person name="Bluhm B."/>
            <person name="Cannon C."/>
            <person name="Castanera R."/>
            <person name="Culley D."/>
            <person name="Daum C."/>
            <person name="Ezra D."/>
            <person name="Gonzalez J."/>
            <person name="Henrissat B."/>
            <person name="Kuo A."/>
            <person name="Liang C."/>
            <person name="Lipzen A."/>
            <person name="Lutzoni F."/>
            <person name="Magnuson J."/>
            <person name="Mondo S."/>
            <person name="Nolan M."/>
            <person name="Ohm R."/>
            <person name="Pangilinan J."/>
            <person name="Park H.-J."/>
            <person name="Ramirez L."/>
            <person name="Alfaro M."/>
            <person name="Sun H."/>
            <person name="Tritt A."/>
            <person name="Yoshinaga Y."/>
            <person name="Zwiers L.-H."/>
            <person name="Turgeon B."/>
            <person name="Goodwin S."/>
            <person name="Spatafora J."/>
            <person name="Crous P."/>
            <person name="Grigoriev I."/>
        </authorList>
    </citation>
    <scope>NUCLEOTIDE SEQUENCE</scope>
    <source>
        <strain evidence="11">CBS 379.55</strain>
    </source>
</reference>
<dbReference type="InterPro" id="IPR003439">
    <property type="entry name" value="ABC_transporter-like_ATP-bd"/>
</dbReference>
<dbReference type="Pfam" id="PF01061">
    <property type="entry name" value="ABC2_membrane"/>
    <property type="match status" value="2"/>
</dbReference>
<dbReference type="OrthoDB" id="245989at2759"/>
<evidence type="ECO:0000256" key="7">
    <source>
        <dbReference type="ARBA" id="ARBA00022989"/>
    </source>
</evidence>
<accession>A0A6A6JMM9</accession>
<evidence type="ECO:0000259" key="10">
    <source>
        <dbReference type="PROSITE" id="PS50893"/>
    </source>
</evidence>
<feature type="transmembrane region" description="Helical" evidence="9">
    <location>
        <begin position="575"/>
        <end position="594"/>
    </location>
</feature>
<dbReference type="GO" id="GO:0140359">
    <property type="term" value="F:ABC-type transporter activity"/>
    <property type="evidence" value="ECO:0007669"/>
    <property type="project" value="InterPro"/>
</dbReference>
<dbReference type="Pfam" id="PF00005">
    <property type="entry name" value="ABC_tran"/>
    <property type="match status" value="2"/>
</dbReference>
<dbReference type="InterPro" id="IPR027417">
    <property type="entry name" value="P-loop_NTPase"/>
</dbReference>
<protein>
    <recommendedName>
        <fullName evidence="10">ABC transporter domain-containing protein</fullName>
    </recommendedName>
</protein>
<dbReference type="GO" id="GO:0005524">
    <property type="term" value="F:ATP binding"/>
    <property type="evidence" value="ECO:0007669"/>
    <property type="project" value="UniProtKB-KW"/>
</dbReference>
<keyword evidence="4 9" id="KW-0812">Transmembrane</keyword>
<dbReference type="RefSeq" id="XP_033654455.1">
    <property type="nucleotide sequence ID" value="XM_033798328.1"/>
</dbReference>
<evidence type="ECO:0000256" key="8">
    <source>
        <dbReference type="ARBA" id="ARBA00023136"/>
    </source>
</evidence>
<feature type="transmembrane region" description="Helical" evidence="9">
    <location>
        <begin position="497"/>
        <end position="519"/>
    </location>
</feature>
<keyword evidence="6" id="KW-0067">ATP-binding</keyword>
<keyword evidence="5" id="KW-0547">Nucleotide-binding</keyword>
<feature type="domain" description="ABC transporter" evidence="10">
    <location>
        <begin position="788"/>
        <end position="1031"/>
    </location>
</feature>
<dbReference type="PROSITE" id="PS00211">
    <property type="entry name" value="ABC_TRANSPORTER_1"/>
    <property type="match status" value="1"/>
</dbReference>
<proteinExistence type="inferred from homology"/>
<feature type="domain" description="ABC transporter" evidence="10">
    <location>
        <begin position="98"/>
        <end position="350"/>
    </location>
</feature>
<dbReference type="SUPFAM" id="SSF52540">
    <property type="entry name" value="P-loop containing nucleoside triphosphate hydrolases"/>
    <property type="match status" value="2"/>
</dbReference>
<keyword evidence="12" id="KW-1185">Reference proteome</keyword>
<evidence type="ECO:0000256" key="3">
    <source>
        <dbReference type="ARBA" id="ARBA00022448"/>
    </source>
</evidence>
<dbReference type="InterPro" id="IPR003593">
    <property type="entry name" value="AAA+_ATPase"/>
</dbReference>
<dbReference type="Proteomes" id="UP000800097">
    <property type="component" value="Unassembled WGS sequence"/>
</dbReference>
<dbReference type="Pfam" id="PF14510">
    <property type="entry name" value="ABC_trans_N"/>
    <property type="match status" value="1"/>
</dbReference>
<dbReference type="InterPro" id="IPR010929">
    <property type="entry name" value="PDR_CDR_ABC"/>
</dbReference>
<evidence type="ECO:0000313" key="12">
    <source>
        <dbReference type="Proteomes" id="UP000800097"/>
    </source>
</evidence>
<dbReference type="PROSITE" id="PS50893">
    <property type="entry name" value="ABC_TRANSPORTER_2"/>
    <property type="match status" value="2"/>
</dbReference>
<dbReference type="Pfam" id="PF06422">
    <property type="entry name" value="PDR_CDR"/>
    <property type="match status" value="1"/>
</dbReference>
<feature type="transmembrane region" description="Helical" evidence="9">
    <location>
        <begin position="1244"/>
        <end position="1265"/>
    </location>
</feature>
<feature type="transmembrane region" description="Helical" evidence="9">
    <location>
        <begin position="1154"/>
        <end position="1172"/>
    </location>
</feature>
<keyword evidence="7 9" id="KW-1133">Transmembrane helix</keyword>
<organism evidence="11 12">
    <name type="scientific">Westerdykella ornata</name>
    <dbReference type="NCBI Taxonomy" id="318751"/>
    <lineage>
        <taxon>Eukaryota</taxon>
        <taxon>Fungi</taxon>
        <taxon>Dikarya</taxon>
        <taxon>Ascomycota</taxon>
        <taxon>Pezizomycotina</taxon>
        <taxon>Dothideomycetes</taxon>
        <taxon>Pleosporomycetidae</taxon>
        <taxon>Pleosporales</taxon>
        <taxon>Sporormiaceae</taxon>
        <taxon>Westerdykella</taxon>
    </lineage>
</organism>
<feature type="transmembrane region" description="Helical" evidence="9">
    <location>
        <begin position="714"/>
        <end position="731"/>
    </location>
</feature>
<dbReference type="InterPro" id="IPR034001">
    <property type="entry name" value="ABCG_PDR_1"/>
</dbReference>
<evidence type="ECO:0000256" key="4">
    <source>
        <dbReference type="ARBA" id="ARBA00022692"/>
    </source>
</evidence>
<dbReference type="InterPro" id="IPR013525">
    <property type="entry name" value="ABC2_TM"/>
</dbReference>
<name>A0A6A6JMM9_WESOR</name>
<dbReference type="GO" id="GO:0016887">
    <property type="term" value="F:ATP hydrolysis activity"/>
    <property type="evidence" value="ECO:0007669"/>
    <property type="project" value="InterPro"/>
</dbReference>
<dbReference type="FunFam" id="3.40.50.300:FF:000054">
    <property type="entry name" value="ABC multidrug transporter atrF"/>
    <property type="match status" value="1"/>
</dbReference>
<evidence type="ECO:0000256" key="2">
    <source>
        <dbReference type="ARBA" id="ARBA00006012"/>
    </source>
</evidence>
<dbReference type="InterPro" id="IPR034003">
    <property type="entry name" value="ABCG_PDR_2"/>
</dbReference>
<comment type="similarity">
    <text evidence="2">Belongs to the ABC transporter superfamily. ABCG family. PDR (TC 3.A.1.205) subfamily.</text>
</comment>
<feature type="transmembrane region" description="Helical" evidence="9">
    <location>
        <begin position="1394"/>
        <end position="1415"/>
    </location>
</feature>
<feature type="transmembrane region" description="Helical" evidence="9">
    <location>
        <begin position="1121"/>
        <end position="1142"/>
    </location>
</feature>
<dbReference type="EMBL" id="ML986492">
    <property type="protein sequence ID" value="KAF2276916.1"/>
    <property type="molecule type" value="Genomic_DNA"/>
</dbReference>
<evidence type="ECO:0000256" key="9">
    <source>
        <dbReference type="SAM" id="Phobius"/>
    </source>
</evidence>
<keyword evidence="3" id="KW-0813">Transport</keyword>
<dbReference type="Gene3D" id="3.40.50.300">
    <property type="entry name" value="P-loop containing nucleotide triphosphate hydrolases"/>
    <property type="match status" value="2"/>
</dbReference>
<sequence length="1433" mass="161831">MSQGELELTSFTRLDTADSKAQIVTSISNVWSRAQLDPTSSAFDATAWFKHFAELRNGDHPLYKAKRGGFLFKNLNVYGTVKADDYLHTFGNAPLRPLRAVTRLFGRNDTIKVPILRGFEGIVNDGEMLAVLGRPGSGCTTLLKTLAGETRGLEVGKQSEILYQGIPPQTMHTEFRGECIYTAEVDVHFADLTVLETLQFAAACRAPKNLLPGMSKQEYIDYVTNVVLRIFNLSKARDTRIGDAMIRGVSGGEKKRVSIAEAFISFAPVQAWDNSTRGMDSATALDCIRNFRIFTQTNGAATIVSLYQASQDILDCFDKVTVLYEGRQIFFGTWQDAIRYFHNLGFERPSRLTTGDFLTALTNPQEARLLVSPDWTRPIPITVDEFVEAWQNSAERQKLLSQINDKRDEYLHRTNGLQCYREARALEKHPRVGGSSPFTIPIANQVALCLGRGFKRLKNNIGVPISYIIGNLVMAAIVGSVYLNLQESNDDVSKRTVLIFFAILINAFMSAAEVLTVWDQRPIVEKQTKHSLYHPLAEAISAIICDLPAKITASIFFNLLLYLMTNLRRTPQHFFTFWLFTFVCQMAMSMFYRLDGSMHQTLEASMVPVGVLVLLAIIYTGFVIPIPYMKPWLAWFRHINPVAYAFESLLINEFHKREFHCARHIPDGPFYEQFDTAFKTCSGTVAGLASNSVQGDSYIEVVYKYNYIHLWRNLGILLAFVIVFFALHLWSSEKVETQKPRGDLLLFLRKRRPQWQQPDEELNPAPGKIHHETHITSDAGLVNHKSVTHWENLSYEVPVKKGKKQILYDIDGWVKPGTLTVLMGATGAGKTTLLDVIAQRTTQGRVTGNIMVDGRQRDTSFQRSTGYAQQNDLHLPTATVREALHFSALLRQPHKLPKAIKTAYADRILELLGMQSYADAIVGVPGDGLSPEQRKRLTIAVELASRPSRLLFLDEPTSGLDSQTAFIICNLLRNLAHESGQAIMATIHQPSASLLEMFDQILLINAGRTVYFGPIGEDCKTMINYFESKGAPTCKRWQNPAEWVMDVSGASPGSKNTIDWHKAWEESAERQKLKQTLSEMRISLAERQPSETEEGEFATPVWTQIYVLTKRTFVEYWRTPAAIYAKLIFYAGASFMIGVSCLRSPNSLQGLQNQLFSIFLIFTTFSNVLQQIAPQFGSRRALYEARERPSKIFSWTAFITSSIVVEAAWQVLLATISFILFYYITGMDLNTTDADRHERGFLMLLLFIEFFLFTQSLSHLLVAAIEVPQAAVNMGQPIFYLTIIFCGVLVPFNYLPEFWKFMYRVSPLTYLTRSIFAVGVAHQPITCSSSELTTVSRAPEGFTCGEYFSEFVKQFGGNVVNADATTNCGYCPMRDTDEFLKFFSMDYNERWRDFAIIMVYIGFNWMATFALYWLARVPKKQKKVEASAKKNAV</sequence>
<dbReference type="GeneID" id="54551503"/>
<evidence type="ECO:0000256" key="1">
    <source>
        <dbReference type="ARBA" id="ARBA00004141"/>
    </source>
</evidence>
<dbReference type="GO" id="GO:0016020">
    <property type="term" value="C:membrane"/>
    <property type="evidence" value="ECO:0007669"/>
    <property type="project" value="UniProtKB-SubCell"/>
</dbReference>
<evidence type="ECO:0000256" key="6">
    <source>
        <dbReference type="ARBA" id="ARBA00022840"/>
    </source>
</evidence>
<dbReference type="CDD" id="cd03233">
    <property type="entry name" value="ABCG_PDR_domain1"/>
    <property type="match status" value="1"/>
</dbReference>
<keyword evidence="8 9" id="KW-0472">Membrane</keyword>
<feature type="transmembrane region" description="Helical" evidence="9">
    <location>
        <begin position="1192"/>
        <end position="1223"/>
    </location>
</feature>
<gene>
    <name evidence="11" type="ORF">EI97DRAFT_433130</name>
</gene>
<comment type="subcellular location">
    <subcellularLocation>
        <location evidence="1">Membrane</location>
        <topology evidence="1">Multi-pass membrane protein</topology>
    </subcellularLocation>
</comment>
<dbReference type="SMART" id="SM00382">
    <property type="entry name" value="AAA"/>
    <property type="match status" value="2"/>
</dbReference>
<feature type="transmembrane region" description="Helical" evidence="9">
    <location>
        <begin position="539"/>
        <end position="563"/>
    </location>
</feature>
<feature type="transmembrane region" description="Helical" evidence="9">
    <location>
        <begin position="1277"/>
        <end position="1295"/>
    </location>
</feature>